<dbReference type="CDD" id="cd05151">
    <property type="entry name" value="ChoK-like"/>
    <property type="match status" value="1"/>
</dbReference>
<dbReference type="GO" id="GO:0005737">
    <property type="term" value="C:cytoplasm"/>
    <property type="evidence" value="ECO:0007669"/>
    <property type="project" value="TreeGrafter"/>
</dbReference>
<sequence length="332" mass="34790">MMIWGPFKGSIGGSILMKGGATAGEDFGIFGISISACLPGPVPVSEGAAKETALARCGEAIERHSQLAAITGELIAAMRLPGLTNRVYRIECADGDFVLRLPRAETAMLIDRQAERANLLAAAEQGVALAPLFVDVQAGILLSPALEELSDLVSPAALGSLVGRLHGQVAGFAGALDLKVLLQVPPHFDGALRSRFAPLERALAKQPVKTHGQLVASHCDMSPGNILMTASGPTLIDFEYSGMAPSAWDLAYAVLEHGYDESGEKDFLDAYVAAGGDLPEPEGLQGMKMHCDAVSALWALGQAASGNDAEDFLAFAERRIARALSIADELSR</sequence>
<accession>A0A944CE01</accession>
<reference evidence="2" key="1">
    <citation type="submission" date="2018-08" db="EMBL/GenBank/DDBJ databases">
        <authorList>
            <person name="Jin W."/>
            <person name="Wang H."/>
            <person name="Yang Y."/>
            <person name="Li M."/>
            <person name="Liu J."/>
        </authorList>
    </citation>
    <scope>NUCLEOTIDE SEQUENCE</scope>
    <source>
        <strain evidence="2">AESS21</strain>
    </source>
</reference>
<evidence type="ECO:0000259" key="1">
    <source>
        <dbReference type="Pfam" id="PF01636"/>
    </source>
</evidence>
<dbReference type="Gene3D" id="3.30.200.20">
    <property type="entry name" value="Phosphorylase Kinase, domain 1"/>
    <property type="match status" value="1"/>
</dbReference>
<dbReference type="GO" id="GO:0006646">
    <property type="term" value="P:phosphatidylethanolamine biosynthetic process"/>
    <property type="evidence" value="ECO:0007669"/>
    <property type="project" value="TreeGrafter"/>
</dbReference>
<dbReference type="AlphaFoldDB" id="A0A944CE01"/>
<gene>
    <name evidence="2" type="ORF">DYI23_09630</name>
</gene>
<dbReference type="PANTHER" id="PTHR22603:SF66">
    <property type="entry name" value="ETHANOLAMINE KINASE"/>
    <property type="match status" value="1"/>
</dbReference>
<protein>
    <recommendedName>
        <fullName evidence="1">Aminoglycoside phosphotransferase domain-containing protein</fullName>
    </recommendedName>
</protein>
<organism evidence="2 3">
    <name type="scientific">Roseibium polysiphoniae</name>
    <dbReference type="NCBI Taxonomy" id="2571221"/>
    <lineage>
        <taxon>Bacteria</taxon>
        <taxon>Pseudomonadati</taxon>
        <taxon>Pseudomonadota</taxon>
        <taxon>Alphaproteobacteria</taxon>
        <taxon>Hyphomicrobiales</taxon>
        <taxon>Stappiaceae</taxon>
        <taxon>Roseibium</taxon>
    </lineage>
</organism>
<proteinExistence type="predicted"/>
<comment type="caution">
    <text evidence="2">The sequence shown here is derived from an EMBL/GenBank/DDBJ whole genome shotgun (WGS) entry which is preliminary data.</text>
</comment>
<dbReference type="Gene3D" id="3.90.1200.10">
    <property type="match status" value="1"/>
</dbReference>
<evidence type="ECO:0000313" key="3">
    <source>
        <dbReference type="Proteomes" id="UP000705379"/>
    </source>
</evidence>
<dbReference type="Proteomes" id="UP000705379">
    <property type="component" value="Unassembled WGS sequence"/>
</dbReference>
<dbReference type="EMBL" id="QTKU01000002">
    <property type="protein sequence ID" value="MBS8260476.1"/>
    <property type="molecule type" value="Genomic_DNA"/>
</dbReference>
<feature type="domain" description="Aminoglycoside phosphotransferase" evidence="1">
    <location>
        <begin position="82"/>
        <end position="282"/>
    </location>
</feature>
<dbReference type="SUPFAM" id="SSF56112">
    <property type="entry name" value="Protein kinase-like (PK-like)"/>
    <property type="match status" value="1"/>
</dbReference>
<dbReference type="PANTHER" id="PTHR22603">
    <property type="entry name" value="CHOLINE/ETHANOALAMINE KINASE"/>
    <property type="match status" value="1"/>
</dbReference>
<dbReference type="InterPro" id="IPR011009">
    <property type="entry name" value="Kinase-like_dom_sf"/>
</dbReference>
<evidence type="ECO:0000313" key="2">
    <source>
        <dbReference type="EMBL" id="MBS8260476.1"/>
    </source>
</evidence>
<dbReference type="GO" id="GO:0004305">
    <property type="term" value="F:ethanolamine kinase activity"/>
    <property type="evidence" value="ECO:0007669"/>
    <property type="project" value="TreeGrafter"/>
</dbReference>
<reference evidence="2" key="2">
    <citation type="journal article" date="2021" name="Microorganisms">
        <title>Bacterial Dimethylsulfoniopropionate Biosynthesis in the East China Sea.</title>
        <authorList>
            <person name="Liu J."/>
            <person name="Zhang Y."/>
            <person name="Liu J."/>
            <person name="Zhong H."/>
            <person name="Williams B.T."/>
            <person name="Zheng Y."/>
            <person name="Curson A.R.J."/>
            <person name="Sun C."/>
            <person name="Sun H."/>
            <person name="Song D."/>
            <person name="Wagner Mackenzie B."/>
            <person name="Bermejo Martinez A."/>
            <person name="Todd J.D."/>
            <person name="Zhang X.H."/>
        </authorList>
    </citation>
    <scope>NUCLEOTIDE SEQUENCE</scope>
    <source>
        <strain evidence="2">AESS21</strain>
    </source>
</reference>
<dbReference type="InterPro" id="IPR002575">
    <property type="entry name" value="Aminoglycoside_PTrfase"/>
</dbReference>
<dbReference type="Pfam" id="PF01636">
    <property type="entry name" value="APH"/>
    <property type="match status" value="1"/>
</dbReference>
<name>A0A944CE01_9HYPH</name>